<dbReference type="Proteomes" id="UP000240325">
    <property type="component" value="Segment"/>
</dbReference>
<organism evidence="1">
    <name type="scientific">Bodo saltans virus</name>
    <dbReference type="NCBI Taxonomy" id="2024608"/>
    <lineage>
        <taxon>Viruses</taxon>
        <taxon>Varidnaviria</taxon>
        <taxon>Bamfordvirae</taxon>
        <taxon>Nucleocytoviricota</taxon>
        <taxon>Megaviricetes</taxon>
        <taxon>Imitervirales</taxon>
        <taxon>Mimiviridae</taxon>
        <taxon>Klosneuvirinae</taxon>
        <taxon>Theiavirus</taxon>
        <taxon>Theiavirus salishense</taxon>
    </lineage>
</organism>
<proteinExistence type="predicted"/>
<evidence type="ECO:0000313" key="2">
    <source>
        <dbReference type="Proteomes" id="UP000240325"/>
    </source>
</evidence>
<evidence type="ECO:0000313" key="1">
    <source>
        <dbReference type="EMBL" id="ATZ80115.1"/>
    </source>
</evidence>
<protein>
    <submittedName>
        <fullName evidence="1">Uncharacterized protein</fullName>
    </submittedName>
</protein>
<accession>A0A2H4UTG9</accession>
<dbReference type="EMBL" id="MF782455">
    <property type="protein sequence ID" value="ATZ80115.1"/>
    <property type="molecule type" value="Genomic_DNA"/>
</dbReference>
<keyword evidence="2" id="KW-1185">Reference proteome</keyword>
<sequence>MSVDTHSFAAEKERQIKIKYDDKEEYYDTFIEVGRVLGYDASHICNVLNGRKKESYVISNKKIVFLEYVENDIDMEKINEIKKESKRESNRKYYLKKKEKIKETKNYDDVKKIDN</sequence>
<reference evidence="1" key="1">
    <citation type="journal article" date="2017" name="Elife">
        <title>The kinetoplastid-infecting Bodo saltans virus (BsV), a window into the most abundant giant viruses in the sea.</title>
        <authorList>
            <person name="Deeg C.M."/>
            <person name="Chow C.-E.T."/>
            <person name="Suttle C.A."/>
        </authorList>
    </citation>
    <scope>NUCLEOTIDE SEQUENCE</scope>
    <source>
        <strain evidence="1">NG1</strain>
    </source>
</reference>
<gene>
    <name evidence="1" type="ORF">BMW23_0053</name>
</gene>
<name>A0A2H4UTG9_9VIRU</name>